<evidence type="ECO:0000313" key="4">
    <source>
        <dbReference type="Proteomes" id="UP000192472"/>
    </source>
</evidence>
<dbReference type="AlphaFoldDB" id="A0A1W2GQK9"/>
<evidence type="ECO:0000256" key="2">
    <source>
        <dbReference type="SAM" id="SignalP"/>
    </source>
</evidence>
<protein>
    <submittedName>
        <fullName evidence="3">WD40-like Beta Propeller Repeat</fullName>
    </submittedName>
</protein>
<dbReference type="RefSeq" id="WP_084374580.1">
    <property type="nucleotide sequence ID" value="NZ_FWYF01000005.1"/>
</dbReference>
<dbReference type="Proteomes" id="UP000192472">
    <property type="component" value="Unassembled WGS sequence"/>
</dbReference>
<dbReference type="PANTHER" id="PTHR36842">
    <property type="entry name" value="PROTEIN TOLB HOMOLOG"/>
    <property type="match status" value="1"/>
</dbReference>
<organism evidence="3 4">
    <name type="scientific">Reichenbachiella faecimaris</name>
    <dbReference type="NCBI Taxonomy" id="692418"/>
    <lineage>
        <taxon>Bacteria</taxon>
        <taxon>Pseudomonadati</taxon>
        <taxon>Bacteroidota</taxon>
        <taxon>Cytophagia</taxon>
        <taxon>Cytophagales</taxon>
        <taxon>Reichenbachiellaceae</taxon>
        <taxon>Reichenbachiella</taxon>
    </lineage>
</organism>
<feature type="signal peptide" evidence="2">
    <location>
        <begin position="1"/>
        <end position="25"/>
    </location>
</feature>
<keyword evidence="2" id="KW-0732">Signal</keyword>
<feature type="chain" id="PRO_5012574308" evidence="2">
    <location>
        <begin position="26"/>
        <end position="290"/>
    </location>
</feature>
<dbReference type="PANTHER" id="PTHR36842:SF1">
    <property type="entry name" value="PROTEIN TOLB"/>
    <property type="match status" value="1"/>
</dbReference>
<gene>
    <name evidence="3" type="ORF">SAMN04488029_3952</name>
</gene>
<dbReference type="InterPro" id="IPR011042">
    <property type="entry name" value="6-blade_b-propeller_TolB-like"/>
</dbReference>
<accession>A0A1W2GQK9</accession>
<dbReference type="STRING" id="692418.SAMN04488029_3952"/>
<name>A0A1W2GQK9_REIFA</name>
<dbReference type="Gene3D" id="2.120.10.30">
    <property type="entry name" value="TolB, C-terminal domain"/>
    <property type="match status" value="2"/>
</dbReference>
<dbReference type="EMBL" id="FWYF01000005">
    <property type="protein sequence ID" value="SMD38937.1"/>
    <property type="molecule type" value="Genomic_DNA"/>
</dbReference>
<evidence type="ECO:0000313" key="3">
    <source>
        <dbReference type="EMBL" id="SMD38937.1"/>
    </source>
</evidence>
<evidence type="ECO:0000256" key="1">
    <source>
        <dbReference type="ARBA" id="ARBA00009820"/>
    </source>
</evidence>
<dbReference type="InterPro" id="IPR011659">
    <property type="entry name" value="WD40"/>
</dbReference>
<sequence>MSRIIATRLLVIMLLAKFSAGSAQSASEVYLFELSQENGLYKLANPTNISSNPGYDNQPAFLNSEEMVYAATFDNQTDIVKFNFVTKEKVRLTNTPGSEFSPKPTPDGKYISAIILAKDGSQVLAKYPLKGGEPKIIPSKQKIGYYCWYDKKTVFSFVLGSPPSLQEWNTRNAQFKIIMMNPGRSLSRIPNQKTISFIHKESDDIWYVNSYDPSTDKVTYITECIKEAEDMTWSPDGTAFISNKQKIYKFNPTTDQSWKLVANMDSFNLSEASRLSISPDSKWMAVVIEE</sequence>
<keyword evidence="4" id="KW-1185">Reference proteome</keyword>
<proteinExistence type="inferred from homology"/>
<comment type="similarity">
    <text evidence="1">Belongs to the TolB family.</text>
</comment>
<dbReference type="SUPFAM" id="SSF69304">
    <property type="entry name" value="Tricorn protease N-terminal domain"/>
    <property type="match status" value="1"/>
</dbReference>
<dbReference type="Pfam" id="PF07676">
    <property type="entry name" value="PD40"/>
    <property type="match status" value="1"/>
</dbReference>
<dbReference type="OrthoDB" id="9797498at2"/>
<reference evidence="3 4" key="1">
    <citation type="submission" date="2017-04" db="EMBL/GenBank/DDBJ databases">
        <authorList>
            <person name="Afonso C.L."/>
            <person name="Miller P.J."/>
            <person name="Scott M.A."/>
            <person name="Spackman E."/>
            <person name="Goraichik I."/>
            <person name="Dimitrov K.M."/>
            <person name="Suarez D.L."/>
            <person name="Swayne D.E."/>
        </authorList>
    </citation>
    <scope>NUCLEOTIDE SEQUENCE [LARGE SCALE GENOMIC DNA]</scope>
    <source>
        <strain evidence="3 4">DSM 26133</strain>
    </source>
</reference>